<evidence type="ECO:0000256" key="1">
    <source>
        <dbReference type="ARBA" id="ARBA00022737"/>
    </source>
</evidence>
<keyword evidence="5" id="KW-1185">Reference proteome</keyword>
<dbReference type="EMBL" id="PVTR01000001">
    <property type="protein sequence ID" value="PRY90912.1"/>
    <property type="molecule type" value="Genomic_DNA"/>
</dbReference>
<dbReference type="Gene3D" id="1.25.40.10">
    <property type="entry name" value="Tetratricopeptide repeat domain"/>
    <property type="match status" value="2"/>
</dbReference>
<dbReference type="Pfam" id="PF13181">
    <property type="entry name" value="TPR_8"/>
    <property type="match status" value="1"/>
</dbReference>
<keyword evidence="1" id="KW-0677">Repeat</keyword>
<evidence type="ECO:0000256" key="3">
    <source>
        <dbReference type="PROSITE-ProRule" id="PRU00339"/>
    </source>
</evidence>
<gene>
    <name evidence="4" type="ORF">CLW00_101587</name>
</gene>
<dbReference type="SUPFAM" id="SSF48452">
    <property type="entry name" value="TPR-like"/>
    <property type="match status" value="1"/>
</dbReference>
<dbReference type="InterPro" id="IPR011990">
    <property type="entry name" value="TPR-like_helical_dom_sf"/>
</dbReference>
<dbReference type="InterPro" id="IPR050498">
    <property type="entry name" value="Ycf3"/>
</dbReference>
<dbReference type="AlphaFoldDB" id="A0A2T0WW42"/>
<evidence type="ECO:0000256" key="2">
    <source>
        <dbReference type="ARBA" id="ARBA00022803"/>
    </source>
</evidence>
<comment type="caution">
    <text evidence="4">The sequence shown here is derived from an EMBL/GenBank/DDBJ whole genome shotgun (WGS) entry which is preliminary data.</text>
</comment>
<reference evidence="4 5" key="1">
    <citation type="submission" date="2018-03" db="EMBL/GenBank/DDBJ databases">
        <title>Genomic Encyclopedia of Archaeal and Bacterial Type Strains, Phase II (KMG-II): from individual species to whole genera.</title>
        <authorList>
            <person name="Goeker M."/>
        </authorList>
    </citation>
    <scope>NUCLEOTIDE SEQUENCE [LARGE SCALE GENOMIC DNA]</scope>
    <source>
        <strain evidence="4 5">DSM 27929</strain>
    </source>
</reference>
<protein>
    <submittedName>
        <fullName evidence="4">Tetratricopeptide repeat protein</fullName>
    </submittedName>
</protein>
<dbReference type="SMART" id="SM00028">
    <property type="entry name" value="TPR"/>
    <property type="match status" value="4"/>
</dbReference>
<name>A0A2T0WW42_9BACT</name>
<feature type="repeat" description="TPR" evidence="3">
    <location>
        <begin position="34"/>
        <end position="67"/>
    </location>
</feature>
<evidence type="ECO:0000313" key="5">
    <source>
        <dbReference type="Proteomes" id="UP000238157"/>
    </source>
</evidence>
<organism evidence="4 5">
    <name type="scientific">Mongoliibacter ruber</name>
    <dbReference type="NCBI Taxonomy" id="1750599"/>
    <lineage>
        <taxon>Bacteria</taxon>
        <taxon>Pseudomonadati</taxon>
        <taxon>Bacteroidota</taxon>
        <taxon>Cytophagia</taxon>
        <taxon>Cytophagales</taxon>
        <taxon>Cyclobacteriaceae</taxon>
        <taxon>Mongoliibacter</taxon>
    </lineage>
</organism>
<dbReference type="PROSITE" id="PS50005">
    <property type="entry name" value="TPR"/>
    <property type="match status" value="3"/>
</dbReference>
<feature type="repeat" description="TPR" evidence="3">
    <location>
        <begin position="102"/>
        <end position="135"/>
    </location>
</feature>
<sequence>MSNFDKSVAFFKEGKFIEALETINISIQEESTNSEYYFFRARIQTRLGNYESSLSDFDHLISLEPYNPTYISDRAVVLHLLKRDDEAMNEFDRAINLEPQNPYRYSSRAYFKDRIGDLNGAIEDYEKAIELDPEDAVAYNNKGLVEEKLGYQKRSKKSFEKADDLVGYKPKESQNNNLPPIGKNKEIESESRVTIEPMDPNEVPRKITLSGYLRTLRKVFTDKTTQKEFFSFVSNGFKKKEN</sequence>
<dbReference type="Pfam" id="PF13414">
    <property type="entry name" value="TPR_11"/>
    <property type="match status" value="1"/>
</dbReference>
<dbReference type="RefSeq" id="WP_106132112.1">
    <property type="nucleotide sequence ID" value="NZ_PVTR01000001.1"/>
</dbReference>
<proteinExistence type="predicted"/>
<dbReference type="Proteomes" id="UP000238157">
    <property type="component" value="Unassembled WGS sequence"/>
</dbReference>
<dbReference type="OrthoDB" id="5508659at2"/>
<dbReference type="InterPro" id="IPR019734">
    <property type="entry name" value="TPR_rpt"/>
</dbReference>
<evidence type="ECO:0000313" key="4">
    <source>
        <dbReference type="EMBL" id="PRY90912.1"/>
    </source>
</evidence>
<dbReference type="PANTHER" id="PTHR44858:SF1">
    <property type="entry name" value="UDP-N-ACETYLGLUCOSAMINE--PEPTIDE N-ACETYLGLUCOSAMINYLTRANSFERASE SPINDLY-RELATED"/>
    <property type="match status" value="1"/>
</dbReference>
<keyword evidence="2 3" id="KW-0802">TPR repeat</keyword>
<feature type="repeat" description="TPR" evidence="3">
    <location>
        <begin position="68"/>
        <end position="101"/>
    </location>
</feature>
<dbReference type="PANTHER" id="PTHR44858">
    <property type="entry name" value="TETRATRICOPEPTIDE REPEAT PROTEIN 6"/>
    <property type="match status" value="1"/>
</dbReference>
<accession>A0A2T0WW42</accession>